<sequence>MKSIMTKQETIRSENLFHLLEDYSEDLPQEKKESILEQVNKIAVVHTDIDTLDNYWCSMSLDEFCDSLAIQPIEVGTISETEINEGLRLIWETEPPEQMYYLEKYTKVIEDYYKRSEGTISDMLFWSNYSEKDINTVINALKSNEELIFEFDGSVCGKSIKLQ</sequence>
<keyword evidence="4" id="KW-1185">Reference proteome</keyword>
<evidence type="ECO:0000313" key="2">
    <source>
        <dbReference type="EMBL" id="SEM00714.1"/>
    </source>
</evidence>
<evidence type="ECO:0000313" key="1">
    <source>
        <dbReference type="EMBL" id="MDP8084334.1"/>
    </source>
</evidence>
<dbReference type="STRING" id="97481.SAMN05444853_10321"/>
<dbReference type="GeneID" id="83545102"/>
<dbReference type="AlphaFoldDB" id="A0A1H7UV63"/>
<dbReference type="OrthoDB" id="1449602at2"/>
<reference evidence="3" key="1">
    <citation type="submission" date="2016-10" db="EMBL/GenBank/DDBJ databases">
        <authorList>
            <person name="Varghese N."/>
            <person name="Submissions S."/>
        </authorList>
    </citation>
    <scope>NUCLEOTIDE SEQUENCE [LARGE SCALE GENOMIC DNA]</scope>
    <source>
        <strain evidence="3">DSM 24204</strain>
    </source>
</reference>
<organism evidence="2 3">
    <name type="scientific">Phocoenobacter skyensis</name>
    <dbReference type="NCBI Taxonomy" id="97481"/>
    <lineage>
        <taxon>Bacteria</taxon>
        <taxon>Pseudomonadati</taxon>
        <taxon>Pseudomonadota</taxon>
        <taxon>Gammaproteobacteria</taxon>
        <taxon>Pasteurellales</taxon>
        <taxon>Pasteurellaceae</taxon>
        <taxon>Phocoenobacter</taxon>
    </lineage>
</organism>
<reference evidence="1 4" key="3">
    <citation type="journal article" date="2023" name="Front. Microbiol.">
        <title>Phylogeography and host specificity of Pasteurellaceae pathogenic to sea-farmed fish in the north-east Atlantic.</title>
        <authorList>
            <person name="Gulla S."/>
            <person name="Colquhoun D.J."/>
            <person name="Olsen A.B."/>
            <person name="Spilsberg B."/>
            <person name="Lagesen K."/>
            <person name="Aakesson C.P."/>
            <person name="Strom S."/>
            <person name="Manji F."/>
            <person name="Birkbeck T.H."/>
            <person name="Nilsen H.K."/>
        </authorList>
    </citation>
    <scope>NUCLEOTIDE SEQUENCE [LARGE SCALE GENOMIC DNA]</scope>
    <source>
        <strain evidence="1 4">VIO11850</strain>
    </source>
</reference>
<dbReference type="EMBL" id="JASAVS010000001">
    <property type="protein sequence ID" value="MDP8084334.1"/>
    <property type="molecule type" value="Genomic_DNA"/>
</dbReference>
<accession>A0A1H7UV63</accession>
<reference evidence="2" key="2">
    <citation type="submission" date="2016-10" db="EMBL/GenBank/DDBJ databases">
        <authorList>
            <person name="de Groot N.N."/>
        </authorList>
    </citation>
    <scope>NUCLEOTIDE SEQUENCE [LARGE SCALE GENOMIC DNA]</scope>
    <source>
        <strain evidence="2">DSM 24204</strain>
    </source>
</reference>
<gene>
    <name evidence="1" type="ORF">QJT92_00100</name>
    <name evidence="2" type="ORF">SAMN05444853_10321</name>
</gene>
<dbReference type="EMBL" id="FOBN01000003">
    <property type="protein sequence ID" value="SEM00714.1"/>
    <property type="molecule type" value="Genomic_DNA"/>
</dbReference>
<name>A0A1H7UV63_9PAST</name>
<proteinExistence type="predicted"/>
<evidence type="ECO:0000313" key="4">
    <source>
        <dbReference type="Proteomes" id="UP001224812"/>
    </source>
</evidence>
<dbReference type="Proteomes" id="UP001224812">
    <property type="component" value="Unassembled WGS sequence"/>
</dbReference>
<dbReference type="Proteomes" id="UP000198883">
    <property type="component" value="Unassembled WGS sequence"/>
</dbReference>
<dbReference type="RefSeq" id="WP_090920161.1">
    <property type="nucleotide sequence ID" value="NZ_CP016180.1"/>
</dbReference>
<evidence type="ECO:0000313" key="3">
    <source>
        <dbReference type="Proteomes" id="UP000198883"/>
    </source>
</evidence>
<protein>
    <submittedName>
        <fullName evidence="2">Uncharacterized protein</fullName>
    </submittedName>
</protein>